<name>A0A674BRR8_SALTR</name>
<dbReference type="Pfam" id="PF00076">
    <property type="entry name" value="RRM_1"/>
    <property type="match status" value="1"/>
</dbReference>
<dbReference type="InterPro" id="IPR012677">
    <property type="entry name" value="Nucleotide-bd_a/b_plait_sf"/>
</dbReference>
<evidence type="ECO:0000313" key="5">
    <source>
        <dbReference type="Ensembl" id="ENSSTUP00000073848.1"/>
    </source>
</evidence>
<proteinExistence type="predicted"/>
<dbReference type="InParanoid" id="A0A674BRR8"/>
<dbReference type="SMART" id="SM00360">
    <property type="entry name" value="RRM"/>
    <property type="match status" value="1"/>
</dbReference>
<evidence type="ECO:0000313" key="6">
    <source>
        <dbReference type="Proteomes" id="UP000472277"/>
    </source>
</evidence>
<dbReference type="Proteomes" id="UP000472277">
    <property type="component" value="Chromosome 39"/>
</dbReference>
<protein>
    <recommendedName>
        <fullName evidence="4">RRM domain-containing protein</fullName>
    </recommendedName>
</protein>
<dbReference type="AlphaFoldDB" id="A0A674BRR8"/>
<evidence type="ECO:0000256" key="1">
    <source>
        <dbReference type="ARBA" id="ARBA00022737"/>
    </source>
</evidence>
<reference evidence="5" key="1">
    <citation type="submission" date="2025-08" db="UniProtKB">
        <authorList>
            <consortium name="Ensembl"/>
        </authorList>
    </citation>
    <scope>IDENTIFICATION</scope>
</reference>
<dbReference type="InterPro" id="IPR000504">
    <property type="entry name" value="RRM_dom"/>
</dbReference>
<evidence type="ECO:0000259" key="4">
    <source>
        <dbReference type="PROSITE" id="PS50102"/>
    </source>
</evidence>
<dbReference type="PROSITE" id="PS50102">
    <property type="entry name" value="RRM"/>
    <property type="match status" value="1"/>
</dbReference>
<keyword evidence="1" id="KW-0677">Repeat</keyword>
<dbReference type="Ensembl" id="ENSSTUT00000078436.1">
    <property type="protein sequence ID" value="ENSSTUP00000073848.1"/>
    <property type="gene ID" value="ENSSTUG00000032334.1"/>
</dbReference>
<feature type="domain" description="RRM" evidence="4">
    <location>
        <begin position="2"/>
        <end position="82"/>
    </location>
</feature>
<dbReference type="GeneTree" id="ENSGT00940000153773"/>
<organism evidence="5 6">
    <name type="scientific">Salmo trutta</name>
    <name type="common">Brown trout</name>
    <dbReference type="NCBI Taxonomy" id="8032"/>
    <lineage>
        <taxon>Eukaryota</taxon>
        <taxon>Metazoa</taxon>
        <taxon>Chordata</taxon>
        <taxon>Craniata</taxon>
        <taxon>Vertebrata</taxon>
        <taxon>Euteleostomi</taxon>
        <taxon>Actinopterygii</taxon>
        <taxon>Neopterygii</taxon>
        <taxon>Teleostei</taxon>
        <taxon>Protacanthopterygii</taxon>
        <taxon>Salmoniformes</taxon>
        <taxon>Salmonidae</taxon>
        <taxon>Salmoninae</taxon>
        <taxon>Salmo</taxon>
    </lineage>
</organism>
<keyword evidence="6" id="KW-1185">Reference proteome</keyword>
<dbReference type="PANTHER" id="PTHR24012">
    <property type="entry name" value="RNA BINDING PROTEIN"/>
    <property type="match status" value="1"/>
</dbReference>
<dbReference type="InterPro" id="IPR035979">
    <property type="entry name" value="RBD_domain_sf"/>
</dbReference>
<evidence type="ECO:0000256" key="2">
    <source>
        <dbReference type="ARBA" id="ARBA00022884"/>
    </source>
</evidence>
<keyword evidence="2 3" id="KW-0694">RNA-binding</keyword>
<evidence type="ECO:0000256" key="3">
    <source>
        <dbReference type="PROSITE-ProRule" id="PRU00176"/>
    </source>
</evidence>
<dbReference type="GO" id="GO:0003723">
    <property type="term" value="F:RNA binding"/>
    <property type="evidence" value="ECO:0007669"/>
    <property type="project" value="UniProtKB-UniRule"/>
</dbReference>
<sequence>FQGLWLYSIQDPGAYVNDEKLMELFGKYGPTVSVKVMKGDNGKSSGFGFVCFERHEDAQRAVNEMSRKELNGRLIYVGRAQKKAERKSKQESMQTIIYPTWT</sequence>
<dbReference type="SUPFAM" id="SSF54928">
    <property type="entry name" value="RNA-binding domain, RBD"/>
    <property type="match status" value="1"/>
</dbReference>
<reference evidence="5" key="2">
    <citation type="submission" date="2025-09" db="UniProtKB">
        <authorList>
            <consortium name="Ensembl"/>
        </authorList>
    </citation>
    <scope>IDENTIFICATION</scope>
</reference>
<accession>A0A674BRR8</accession>
<dbReference type="Gene3D" id="3.30.70.330">
    <property type="match status" value="1"/>
</dbReference>